<reference evidence="1 2" key="1">
    <citation type="journal article" date="2015" name="Mol. Plant Microbe Interact.">
        <title>Genome, transcriptome, and functional analyses of Penicillium expansum provide new insights into secondary metabolism and pathogenicity.</title>
        <authorList>
            <person name="Ballester A.R."/>
            <person name="Marcet-Houben M."/>
            <person name="Levin E."/>
            <person name="Sela N."/>
            <person name="Selma-Lazaro C."/>
            <person name="Carmona L."/>
            <person name="Wisniewski M."/>
            <person name="Droby S."/>
            <person name="Gonzalez-Candelas L."/>
            <person name="Gabaldon T."/>
        </authorList>
    </citation>
    <scope>NUCLEOTIDE SEQUENCE [LARGE SCALE GENOMIC DNA]</scope>
    <source>
        <strain evidence="1 2">MD-8</strain>
    </source>
</reference>
<sequence>MCGTRPTKSGGWNVTPRSSTNVPFSMSLALAYKLGSISPSALGACKGILDAVPPLRLLPLPQHQRAVFMPSLGEGRSD</sequence>
<dbReference type="EMBL" id="JQFZ01000308">
    <property type="protein sequence ID" value="KGO51180.1"/>
    <property type="molecule type" value="Genomic_DNA"/>
</dbReference>
<dbReference type="GeneID" id="27683394"/>
<dbReference type="AlphaFoldDB" id="A0A0A2INK7"/>
<proteinExistence type="predicted"/>
<protein>
    <submittedName>
        <fullName evidence="1">Uncharacterized protein</fullName>
    </submittedName>
</protein>
<dbReference type="VEuPathDB" id="FungiDB:PEXP_108310"/>
<dbReference type="OrthoDB" id="4356907at2759"/>
<comment type="caution">
    <text evidence="1">The sequence shown here is derived from an EMBL/GenBank/DDBJ whole genome shotgun (WGS) entry which is preliminary data.</text>
</comment>
<dbReference type="Proteomes" id="UP000030143">
    <property type="component" value="Unassembled WGS sequence"/>
</dbReference>
<name>A0A0A2INK7_PENEN</name>
<dbReference type="HOGENOM" id="CLU_2622770_0_0_1"/>
<accession>A0A0A2INK7</accession>
<dbReference type="RefSeq" id="XP_016594184.1">
    <property type="nucleotide sequence ID" value="XM_016747973.1"/>
</dbReference>
<evidence type="ECO:0000313" key="1">
    <source>
        <dbReference type="EMBL" id="KGO51180.1"/>
    </source>
</evidence>
<keyword evidence="2" id="KW-1185">Reference proteome</keyword>
<evidence type="ECO:0000313" key="2">
    <source>
        <dbReference type="Proteomes" id="UP000030143"/>
    </source>
</evidence>
<organism evidence="1 2">
    <name type="scientific">Penicillium expansum</name>
    <name type="common">Blue mold rot fungus</name>
    <dbReference type="NCBI Taxonomy" id="27334"/>
    <lineage>
        <taxon>Eukaryota</taxon>
        <taxon>Fungi</taxon>
        <taxon>Dikarya</taxon>
        <taxon>Ascomycota</taxon>
        <taxon>Pezizomycotina</taxon>
        <taxon>Eurotiomycetes</taxon>
        <taxon>Eurotiomycetidae</taxon>
        <taxon>Eurotiales</taxon>
        <taxon>Aspergillaceae</taxon>
        <taxon>Penicillium</taxon>
    </lineage>
</organism>
<gene>
    <name evidence="1" type="ORF">PEX2_107050</name>
</gene>